<name>A0ABP8VIY3_9PSEU</name>
<dbReference type="CDD" id="cd05257">
    <property type="entry name" value="Arna_like_SDR_e"/>
    <property type="match status" value="1"/>
</dbReference>
<dbReference type="InterPro" id="IPR036291">
    <property type="entry name" value="NAD(P)-bd_dom_sf"/>
</dbReference>
<dbReference type="Gene3D" id="3.40.50.720">
    <property type="entry name" value="NAD(P)-binding Rossmann-like Domain"/>
    <property type="match status" value="1"/>
</dbReference>
<dbReference type="SUPFAM" id="SSF51735">
    <property type="entry name" value="NAD(P)-binding Rossmann-fold domains"/>
    <property type="match status" value="1"/>
</dbReference>
<organism evidence="2 3">
    <name type="scientific">Amycolatopsis dongchuanensis</name>
    <dbReference type="NCBI Taxonomy" id="1070866"/>
    <lineage>
        <taxon>Bacteria</taxon>
        <taxon>Bacillati</taxon>
        <taxon>Actinomycetota</taxon>
        <taxon>Actinomycetes</taxon>
        <taxon>Pseudonocardiales</taxon>
        <taxon>Pseudonocardiaceae</taxon>
        <taxon>Amycolatopsis</taxon>
    </lineage>
</organism>
<gene>
    <name evidence="2" type="ORF">GCM10023214_66880</name>
</gene>
<evidence type="ECO:0000259" key="1">
    <source>
        <dbReference type="Pfam" id="PF16363"/>
    </source>
</evidence>
<accession>A0ABP8VIY3</accession>
<feature type="domain" description="NAD(P)-binding" evidence="1">
    <location>
        <begin position="10"/>
        <end position="312"/>
    </location>
</feature>
<dbReference type="PANTHER" id="PTHR43000">
    <property type="entry name" value="DTDP-D-GLUCOSE 4,6-DEHYDRATASE-RELATED"/>
    <property type="match status" value="1"/>
</dbReference>
<dbReference type="Gene3D" id="3.90.25.10">
    <property type="entry name" value="UDP-galactose 4-epimerase, domain 1"/>
    <property type="match status" value="1"/>
</dbReference>
<proteinExistence type="predicted"/>
<comment type="caution">
    <text evidence="2">The sequence shown here is derived from an EMBL/GenBank/DDBJ whole genome shotgun (WGS) entry which is preliminary data.</text>
</comment>
<dbReference type="InterPro" id="IPR045869">
    <property type="entry name" value="Arna-like_SDR_e"/>
</dbReference>
<reference evidence="3" key="1">
    <citation type="journal article" date="2019" name="Int. J. Syst. Evol. Microbiol.">
        <title>The Global Catalogue of Microorganisms (GCM) 10K type strain sequencing project: providing services to taxonomists for standard genome sequencing and annotation.</title>
        <authorList>
            <consortium name="The Broad Institute Genomics Platform"/>
            <consortium name="The Broad Institute Genome Sequencing Center for Infectious Disease"/>
            <person name="Wu L."/>
            <person name="Ma J."/>
        </authorList>
    </citation>
    <scope>NUCLEOTIDE SEQUENCE [LARGE SCALE GENOMIC DNA]</scope>
    <source>
        <strain evidence="3">JCM 18054</strain>
    </source>
</reference>
<sequence length="331" mass="36192">MNRLAGKRALVTGADGFIGSHLVQRLIADGVAVRALCLYNSDNRMGCLERLSAEELARVEVIFGDIRDFRSARDAVAGVDVVFHLAALISVPYSYVAPVSFLHTNVSGTVNVLEAVREHEGVKMVHTSTSEVYGTPETVPISEAHPLRAQSPYAASKVAADQFCQSYARSFGVNVVTLRPFNTYGPRQSARAVIPTVLTQLLAGLPTIRLGSLRPQRDFTFVTDTVDGFVRMAETDLEPGSLVQLGVGSTVSIGDLVELCRELTGSDSRIEVEEQRIRPERSEVEILLSNPERARRELGWEPTVSLREGLMRTIDQLKAGPEIARAGSYQR</sequence>
<keyword evidence="3" id="KW-1185">Reference proteome</keyword>
<dbReference type="EMBL" id="BAABIB010000137">
    <property type="protein sequence ID" value="GAA4664473.1"/>
    <property type="molecule type" value="Genomic_DNA"/>
</dbReference>
<dbReference type="Pfam" id="PF16363">
    <property type="entry name" value="GDP_Man_Dehyd"/>
    <property type="match status" value="1"/>
</dbReference>
<evidence type="ECO:0000313" key="2">
    <source>
        <dbReference type="EMBL" id="GAA4664473.1"/>
    </source>
</evidence>
<dbReference type="PROSITE" id="PS00061">
    <property type="entry name" value="ADH_SHORT"/>
    <property type="match status" value="1"/>
</dbReference>
<dbReference type="InterPro" id="IPR020904">
    <property type="entry name" value="Sc_DH/Rdtase_CS"/>
</dbReference>
<protein>
    <submittedName>
        <fullName evidence="2">NAD-dependent 4,6-dehydratase LegB</fullName>
    </submittedName>
</protein>
<dbReference type="InterPro" id="IPR016040">
    <property type="entry name" value="NAD(P)-bd_dom"/>
</dbReference>
<dbReference type="Proteomes" id="UP001500192">
    <property type="component" value="Unassembled WGS sequence"/>
</dbReference>
<evidence type="ECO:0000313" key="3">
    <source>
        <dbReference type="Proteomes" id="UP001500192"/>
    </source>
</evidence>
<dbReference type="RefSeq" id="WP_346056124.1">
    <property type="nucleotide sequence ID" value="NZ_BAABIB010000137.1"/>
</dbReference>